<evidence type="ECO:0000313" key="2">
    <source>
        <dbReference type="EnsemblMetazoa" id="MESCA007940-PA"/>
    </source>
</evidence>
<evidence type="ECO:0000256" key="1">
    <source>
        <dbReference type="SAM" id="MobiDB-lite"/>
    </source>
</evidence>
<accession>T1GVX2</accession>
<sequence length="104" mass="11953">MALHRGGILYAVQDIPADPTAAPNNLQESYIELFGSKNFTSNAFKQERRRQPLMNYRNSLLHGDSEQQSAPAPVRKVYQNRRRRNDDDDSDDDDDDLNDPDFRG</sequence>
<dbReference type="STRING" id="36166.T1GVX2"/>
<dbReference type="AlphaFoldDB" id="T1GVX2"/>
<dbReference type="EnsemblMetazoa" id="MESCA007940-RA">
    <property type="protein sequence ID" value="MESCA007940-PA"/>
    <property type="gene ID" value="MESCA007940"/>
</dbReference>
<feature type="compositionally biased region" description="Acidic residues" evidence="1">
    <location>
        <begin position="87"/>
        <end position="104"/>
    </location>
</feature>
<dbReference type="EMBL" id="CAQQ02079234">
    <property type="status" value="NOT_ANNOTATED_CDS"/>
    <property type="molecule type" value="Genomic_DNA"/>
</dbReference>
<reference evidence="3" key="1">
    <citation type="submission" date="2013-02" db="EMBL/GenBank/DDBJ databases">
        <authorList>
            <person name="Hughes D."/>
        </authorList>
    </citation>
    <scope>NUCLEOTIDE SEQUENCE</scope>
    <source>
        <strain>Durham</strain>
        <strain evidence="3">NC isolate 2 -- Noor lab</strain>
    </source>
</reference>
<reference evidence="2" key="2">
    <citation type="submission" date="2015-06" db="UniProtKB">
        <authorList>
            <consortium name="EnsemblMetazoa"/>
        </authorList>
    </citation>
    <scope>IDENTIFICATION</scope>
</reference>
<evidence type="ECO:0000313" key="3">
    <source>
        <dbReference type="Proteomes" id="UP000015102"/>
    </source>
</evidence>
<organism evidence="2 3">
    <name type="scientific">Megaselia scalaris</name>
    <name type="common">Humpbacked fly</name>
    <name type="synonym">Phora scalaris</name>
    <dbReference type="NCBI Taxonomy" id="36166"/>
    <lineage>
        <taxon>Eukaryota</taxon>
        <taxon>Metazoa</taxon>
        <taxon>Ecdysozoa</taxon>
        <taxon>Arthropoda</taxon>
        <taxon>Hexapoda</taxon>
        <taxon>Insecta</taxon>
        <taxon>Pterygota</taxon>
        <taxon>Neoptera</taxon>
        <taxon>Endopterygota</taxon>
        <taxon>Diptera</taxon>
        <taxon>Brachycera</taxon>
        <taxon>Muscomorpha</taxon>
        <taxon>Platypezoidea</taxon>
        <taxon>Phoridae</taxon>
        <taxon>Megaseliini</taxon>
        <taxon>Megaselia</taxon>
    </lineage>
</organism>
<protein>
    <submittedName>
        <fullName evidence="2">Uncharacterized protein</fullName>
    </submittedName>
</protein>
<proteinExistence type="predicted"/>
<feature type="region of interest" description="Disordered" evidence="1">
    <location>
        <begin position="43"/>
        <end position="104"/>
    </location>
</feature>
<name>T1GVX2_MEGSC</name>
<dbReference type="HOGENOM" id="CLU_2253097_0_0_1"/>
<dbReference type="Proteomes" id="UP000015102">
    <property type="component" value="Unassembled WGS sequence"/>
</dbReference>
<keyword evidence="3" id="KW-1185">Reference proteome</keyword>